<dbReference type="InterPro" id="IPR050611">
    <property type="entry name" value="ABCF"/>
</dbReference>
<evidence type="ECO:0000259" key="5">
    <source>
        <dbReference type="PROSITE" id="PS50893"/>
    </source>
</evidence>
<dbReference type="InterPro" id="IPR003593">
    <property type="entry name" value="AAA+_ATPase"/>
</dbReference>
<accession>A0ABR2KKZ9</accession>
<dbReference type="PANTHER" id="PTHR19211">
    <property type="entry name" value="ATP-BINDING TRANSPORT PROTEIN-RELATED"/>
    <property type="match status" value="1"/>
</dbReference>
<dbReference type="SMART" id="SM00382">
    <property type="entry name" value="AAA"/>
    <property type="match status" value="2"/>
</dbReference>
<evidence type="ECO:0000256" key="4">
    <source>
        <dbReference type="SAM" id="MobiDB-lite"/>
    </source>
</evidence>
<evidence type="ECO:0000256" key="3">
    <source>
        <dbReference type="ARBA" id="ARBA00022840"/>
    </source>
</evidence>
<reference evidence="6 7" key="1">
    <citation type="submission" date="2024-04" db="EMBL/GenBank/DDBJ databases">
        <title>Tritrichomonas musculus Genome.</title>
        <authorList>
            <person name="Alves-Ferreira E."/>
            <person name="Grigg M."/>
            <person name="Lorenzi H."/>
            <person name="Galac M."/>
        </authorList>
    </citation>
    <scope>NUCLEOTIDE SEQUENCE [LARGE SCALE GENOMIC DNA]</scope>
    <source>
        <strain evidence="6 7">EAF2021</strain>
    </source>
</reference>
<dbReference type="SUPFAM" id="SSF52540">
    <property type="entry name" value="P-loop containing nucleoside triphosphate hydrolases"/>
    <property type="match status" value="2"/>
</dbReference>
<evidence type="ECO:0000256" key="1">
    <source>
        <dbReference type="ARBA" id="ARBA00022737"/>
    </source>
</evidence>
<dbReference type="InterPro" id="IPR032781">
    <property type="entry name" value="ABC_tran_Xtn"/>
</dbReference>
<dbReference type="EMBL" id="JAPFFF010000004">
    <property type="protein sequence ID" value="KAK8891819.1"/>
    <property type="molecule type" value="Genomic_DNA"/>
</dbReference>
<feature type="domain" description="ABC transporter" evidence="5">
    <location>
        <begin position="172"/>
        <end position="418"/>
    </location>
</feature>
<evidence type="ECO:0000313" key="7">
    <source>
        <dbReference type="Proteomes" id="UP001470230"/>
    </source>
</evidence>
<keyword evidence="1" id="KW-0677">Repeat</keyword>
<dbReference type="InterPro" id="IPR017871">
    <property type="entry name" value="ABC_transporter-like_CS"/>
</dbReference>
<keyword evidence="2" id="KW-0547">Nucleotide-binding</keyword>
<keyword evidence="7" id="KW-1185">Reference proteome</keyword>
<dbReference type="Pfam" id="PF00005">
    <property type="entry name" value="ABC_tran"/>
    <property type="match status" value="2"/>
</dbReference>
<dbReference type="GO" id="GO:0005524">
    <property type="term" value="F:ATP binding"/>
    <property type="evidence" value="ECO:0007669"/>
    <property type="project" value="UniProtKB-KW"/>
</dbReference>
<dbReference type="Proteomes" id="UP001470230">
    <property type="component" value="Unassembled WGS sequence"/>
</dbReference>
<comment type="caution">
    <text evidence="6">The sequence shown here is derived from an EMBL/GenBank/DDBJ whole genome shotgun (WGS) entry which is preliminary data.</text>
</comment>
<feature type="region of interest" description="Disordered" evidence="4">
    <location>
        <begin position="92"/>
        <end position="115"/>
    </location>
</feature>
<dbReference type="Gene3D" id="3.40.50.300">
    <property type="entry name" value="P-loop containing nucleotide triphosphate hydrolases"/>
    <property type="match status" value="2"/>
</dbReference>
<evidence type="ECO:0000313" key="6">
    <source>
        <dbReference type="EMBL" id="KAK8891819.1"/>
    </source>
</evidence>
<gene>
    <name evidence="6" type="ORF">M9Y10_029041</name>
</gene>
<dbReference type="InterPro" id="IPR003439">
    <property type="entry name" value="ABC_transporter-like_ATP-bd"/>
</dbReference>
<organism evidence="6 7">
    <name type="scientific">Tritrichomonas musculus</name>
    <dbReference type="NCBI Taxonomy" id="1915356"/>
    <lineage>
        <taxon>Eukaryota</taxon>
        <taxon>Metamonada</taxon>
        <taxon>Parabasalia</taxon>
        <taxon>Tritrichomonadida</taxon>
        <taxon>Tritrichomonadidae</taxon>
        <taxon>Tritrichomonas</taxon>
    </lineage>
</organism>
<dbReference type="InterPro" id="IPR027417">
    <property type="entry name" value="P-loop_NTPase"/>
</dbReference>
<feature type="compositionally biased region" description="Basic and acidic residues" evidence="4">
    <location>
        <begin position="92"/>
        <end position="111"/>
    </location>
</feature>
<proteinExistence type="predicted"/>
<evidence type="ECO:0000256" key="2">
    <source>
        <dbReference type="ARBA" id="ARBA00022741"/>
    </source>
</evidence>
<keyword evidence="3 6" id="KW-0067">ATP-binding</keyword>
<dbReference type="PANTHER" id="PTHR19211:SF117">
    <property type="entry name" value="ATP-BINDING CASSETTE SUB-FAMILY F MEMBER 3"/>
    <property type="match status" value="1"/>
</dbReference>
<dbReference type="Pfam" id="PF12848">
    <property type="entry name" value="ABC_tran_Xtn"/>
    <property type="match status" value="1"/>
</dbReference>
<dbReference type="PROSITE" id="PS00211">
    <property type="entry name" value="ABC_TRANSPORTER_1"/>
    <property type="match status" value="1"/>
</dbReference>
<dbReference type="PROSITE" id="PS50893">
    <property type="entry name" value="ABC_TRANSPORTER_2"/>
    <property type="match status" value="2"/>
</dbReference>
<sequence>MEQLEKELHKLIDDEDMANYIKEAAESSETIDDFKDVAIPIFLGLDGVVSSEEDANNLAEKFFHLRDQPDEQSSEKLDCTIKMSSLIDNDKSTSIDPFANERDNKARKQIEDSGDLDSIQEDKLNQSKNFGLDEENLEKIRKRHLEIDEKENAQFKKGMGFRRPEVRQPRPLILNPITVTIGPHILIENATLKLTPGNRYGLVGRNGLGKTTLMKYISSSLINGIPDDLLIIHVQQEAPISERTVLQSVLDVDVERTELLDRQNALLHGKNDDDDTHNELFQIEKRLQAIGAEDSESRAAMILTALGFSKEQLNQPLSLMSGGFRMRVSLAQALYISPDVLLLDEPTGHLDAPSVCWLEEYLTRSCGDQILLVVSHDRVFLDNVCTHIIHLKDKKLVTYKGNWTSFNEQFKTKVANLESKAEAQKRDIDHKMDFVRRLGVKAKTAAIAQARLKNIAKKEKIELIELDDEVKFEFKSTSQAAQENIIMLEDVTFGYVPNINIFEHLNFTLKRDSKIVVIGENGTGKSTFINLLIGRLKPNQGFYQMVSNLRIAFFSQHHVDQLDYKSTPLQYMLDLYKSQYQVQEIRGLLGKFGLTSDQILQPIQSLSGGQKTRIVLASCAMMHPHLFLLDEVTNNLDMDSIEALGQALKEYNGAIVAVTHDQAFANMIAKQIFICEGKNITEFNGTFQQYREKVKEEIKKKFFQQAGNKGLV</sequence>
<feature type="domain" description="ABC transporter" evidence="5">
    <location>
        <begin position="486"/>
        <end position="702"/>
    </location>
</feature>
<dbReference type="CDD" id="cd03221">
    <property type="entry name" value="ABCF_EF-3"/>
    <property type="match status" value="2"/>
</dbReference>
<protein>
    <submittedName>
        <fullName evidence="6">ATP-binding cassette sub- F member 1</fullName>
    </submittedName>
</protein>
<name>A0ABR2KKZ9_9EUKA</name>